<dbReference type="InterPro" id="IPR036259">
    <property type="entry name" value="MFS_trans_sf"/>
</dbReference>
<dbReference type="InterPro" id="IPR011701">
    <property type="entry name" value="MFS"/>
</dbReference>
<dbReference type="PROSITE" id="PS50850">
    <property type="entry name" value="MFS"/>
    <property type="match status" value="1"/>
</dbReference>
<dbReference type="GO" id="GO:0005886">
    <property type="term" value="C:plasma membrane"/>
    <property type="evidence" value="ECO:0007669"/>
    <property type="project" value="UniProtKB-SubCell"/>
</dbReference>
<dbReference type="OrthoDB" id="9607at2"/>
<evidence type="ECO:0000256" key="6">
    <source>
        <dbReference type="ARBA" id="ARBA00023136"/>
    </source>
</evidence>
<dbReference type="Proteomes" id="UP000188145">
    <property type="component" value="Chromosome"/>
</dbReference>
<accession>A0A1Q2CP48</accession>
<keyword evidence="6 7" id="KW-0472">Membrane</keyword>
<feature type="transmembrane region" description="Helical" evidence="7">
    <location>
        <begin position="322"/>
        <end position="347"/>
    </location>
</feature>
<feature type="transmembrane region" description="Helical" evidence="7">
    <location>
        <begin position="359"/>
        <end position="380"/>
    </location>
</feature>
<feature type="transmembrane region" description="Helical" evidence="7">
    <location>
        <begin position="400"/>
        <end position="420"/>
    </location>
</feature>
<dbReference type="InterPro" id="IPR050171">
    <property type="entry name" value="MFS_Transporters"/>
</dbReference>
<dbReference type="InterPro" id="IPR020846">
    <property type="entry name" value="MFS_dom"/>
</dbReference>
<name>A0A1Q2CP48_9ACTN</name>
<evidence type="ECO:0000256" key="7">
    <source>
        <dbReference type="SAM" id="Phobius"/>
    </source>
</evidence>
<dbReference type="STRING" id="1332264.BW730_10630"/>
<proteinExistence type="predicted"/>
<protein>
    <submittedName>
        <fullName evidence="9">MFS transporter</fullName>
    </submittedName>
</protein>
<feature type="domain" description="Major facilitator superfamily (MFS) profile" evidence="8">
    <location>
        <begin position="1"/>
        <end position="424"/>
    </location>
</feature>
<dbReference type="Gene3D" id="1.20.1250.20">
    <property type="entry name" value="MFS general substrate transporter like domains"/>
    <property type="match status" value="2"/>
</dbReference>
<keyword evidence="5 7" id="KW-1133">Transmembrane helix</keyword>
<keyword evidence="2" id="KW-0813">Transport</keyword>
<evidence type="ECO:0000256" key="5">
    <source>
        <dbReference type="ARBA" id="ARBA00022989"/>
    </source>
</evidence>
<evidence type="ECO:0000256" key="1">
    <source>
        <dbReference type="ARBA" id="ARBA00004651"/>
    </source>
</evidence>
<dbReference type="SUPFAM" id="SSF103473">
    <property type="entry name" value="MFS general substrate transporter"/>
    <property type="match status" value="1"/>
</dbReference>
<feature type="transmembrane region" description="Helical" evidence="7">
    <location>
        <begin position="78"/>
        <end position="96"/>
    </location>
</feature>
<dbReference type="RefSeq" id="WP_077686209.1">
    <property type="nucleotide sequence ID" value="NZ_CP019606.1"/>
</dbReference>
<feature type="transmembrane region" description="Helical" evidence="7">
    <location>
        <begin position="156"/>
        <end position="175"/>
    </location>
</feature>
<keyword evidence="10" id="KW-1185">Reference proteome</keyword>
<keyword evidence="3" id="KW-1003">Cell membrane</keyword>
<keyword evidence="4 7" id="KW-0812">Transmembrane</keyword>
<dbReference type="EMBL" id="CP019606">
    <property type="protein sequence ID" value="AQP47879.1"/>
    <property type="molecule type" value="Genomic_DNA"/>
</dbReference>
<evidence type="ECO:0000259" key="8">
    <source>
        <dbReference type="PROSITE" id="PS50850"/>
    </source>
</evidence>
<feature type="transmembrane region" description="Helical" evidence="7">
    <location>
        <begin position="298"/>
        <end position="316"/>
    </location>
</feature>
<feature type="transmembrane region" description="Helical" evidence="7">
    <location>
        <begin position="234"/>
        <end position="256"/>
    </location>
</feature>
<evidence type="ECO:0000313" key="9">
    <source>
        <dbReference type="EMBL" id="AQP47879.1"/>
    </source>
</evidence>
<evidence type="ECO:0000256" key="2">
    <source>
        <dbReference type="ARBA" id="ARBA00022448"/>
    </source>
</evidence>
<sequence>MPAAPVGRRLWFWVVVLGLTGQLAWTLENMYLNVFVYNTITDDPNVLATLVAASAIAATVATFVAGAWSDRRGSRTPFIAAGYVLWGASTAAFGLIDVHTAALLFPAVNAVVVAIVAIVALDCLMSALGATANDAAFNAWVTDSTSESNRGKVDGVLATFPLLAMLIIFGALDPLTQQGHWLAFFGILGGATAVVGVLAALFLRDTTTPRPSGSYLSTLINGLRPSTMRERPKLYIALAAWAVLGTSTQVFLPYLIIYVQRYLRIDGYPIVLASVLIGAAILSVLGGRVLDRVGATRAILPVMGGYVVGLLGMFLARGMVQVIVVGIVMMGGFMLAVAALSATVRNLTPEGRAGEVQGLRMVAVVLIPMVVGPFIGAAVIRGANETYVDLGVTRQVPTPWIFVAAAVVAVFIVIPVRLLGRRQEA</sequence>
<dbReference type="GO" id="GO:0022857">
    <property type="term" value="F:transmembrane transporter activity"/>
    <property type="evidence" value="ECO:0007669"/>
    <property type="project" value="InterPro"/>
</dbReference>
<feature type="transmembrane region" description="Helical" evidence="7">
    <location>
        <begin position="10"/>
        <end position="27"/>
    </location>
</feature>
<gene>
    <name evidence="9" type="ORF">BW730_10630</name>
</gene>
<feature type="transmembrane region" description="Helical" evidence="7">
    <location>
        <begin position="181"/>
        <end position="203"/>
    </location>
</feature>
<dbReference type="AlphaFoldDB" id="A0A1Q2CP48"/>
<feature type="transmembrane region" description="Helical" evidence="7">
    <location>
        <begin position="47"/>
        <end position="66"/>
    </location>
</feature>
<organism evidence="9 10">
    <name type="scientific">Tessaracoccus aquimaris</name>
    <dbReference type="NCBI Taxonomy" id="1332264"/>
    <lineage>
        <taxon>Bacteria</taxon>
        <taxon>Bacillati</taxon>
        <taxon>Actinomycetota</taxon>
        <taxon>Actinomycetes</taxon>
        <taxon>Propionibacteriales</taxon>
        <taxon>Propionibacteriaceae</taxon>
        <taxon>Tessaracoccus</taxon>
    </lineage>
</organism>
<feature type="transmembrane region" description="Helical" evidence="7">
    <location>
        <begin position="268"/>
        <end position="286"/>
    </location>
</feature>
<dbReference type="Pfam" id="PF07690">
    <property type="entry name" value="MFS_1"/>
    <property type="match status" value="1"/>
</dbReference>
<feature type="transmembrane region" description="Helical" evidence="7">
    <location>
        <begin position="102"/>
        <end position="121"/>
    </location>
</feature>
<dbReference type="KEGG" id="tes:BW730_10630"/>
<dbReference type="PANTHER" id="PTHR23517:SF3">
    <property type="entry name" value="INTEGRAL MEMBRANE TRANSPORT PROTEIN"/>
    <property type="match status" value="1"/>
</dbReference>
<evidence type="ECO:0000256" key="4">
    <source>
        <dbReference type="ARBA" id="ARBA00022692"/>
    </source>
</evidence>
<reference evidence="10" key="1">
    <citation type="submission" date="2017-02" db="EMBL/GenBank/DDBJ databases">
        <title>Tessaracoccus aquaemaris sp. nov., isolated from the intestine of a Korean rockfish, Sebastes schlegelii, in a marine aquaculture pond.</title>
        <authorList>
            <person name="Tak E.J."/>
            <person name="Bae J.-W."/>
        </authorList>
    </citation>
    <scope>NUCLEOTIDE SEQUENCE [LARGE SCALE GENOMIC DNA]</scope>
    <source>
        <strain evidence="10">NSG39</strain>
    </source>
</reference>
<dbReference type="PANTHER" id="PTHR23517">
    <property type="entry name" value="RESISTANCE PROTEIN MDTM, PUTATIVE-RELATED-RELATED"/>
    <property type="match status" value="1"/>
</dbReference>
<evidence type="ECO:0000313" key="10">
    <source>
        <dbReference type="Proteomes" id="UP000188145"/>
    </source>
</evidence>
<comment type="subcellular location">
    <subcellularLocation>
        <location evidence="1">Cell membrane</location>
        <topology evidence="1">Multi-pass membrane protein</topology>
    </subcellularLocation>
</comment>
<evidence type="ECO:0000256" key="3">
    <source>
        <dbReference type="ARBA" id="ARBA00022475"/>
    </source>
</evidence>